<evidence type="ECO:0000256" key="1">
    <source>
        <dbReference type="SAM" id="SignalP"/>
    </source>
</evidence>
<feature type="signal peptide" evidence="1">
    <location>
        <begin position="1"/>
        <end position="23"/>
    </location>
</feature>
<evidence type="ECO:0000313" key="2">
    <source>
        <dbReference type="EMBL" id="CAA9589136.1"/>
    </source>
</evidence>
<feature type="chain" id="PRO_5027012846" evidence="1">
    <location>
        <begin position="24"/>
        <end position="205"/>
    </location>
</feature>
<sequence length="205" mass="22115">MKVLSGTALALALSITAVSSALARPATAQMNTVLLKSQTGQVESINNSTVIVRTTDGNVRMYQIEPAVITALKLTSGSTVLFNNSNLISGRITDINRNDIRVKLDNGTTQTYIATEVARRTLTTGDRVIVTPDMRIFRADRYTLTAKDVTLVQPVASSPTTDTTVRTTTQTTIVESTPQRTVVTSPVKTSTPIYSQPTTAVRALW</sequence>
<name>A0A6J4VVD2_9CYAN</name>
<gene>
    <name evidence="2" type="ORF">AVDCRST_MAG81-4592</name>
</gene>
<reference evidence="2" key="1">
    <citation type="submission" date="2020-02" db="EMBL/GenBank/DDBJ databases">
        <authorList>
            <person name="Meier V. D."/>
        </authorList>
    </citation>
    <scope>NUCLEOTIDE SEQUENCE</scope>
    <source>
        <strain evidence="2">AVDCRST_MAG81</strain>
    </source>
</reference>
<proteinExistence type="predicted"/>
<keyword evidence="1" id="KW-0732">Signal</keyword>
<organism evidence="2">
    <name type="scientific">uncultured Synechococcales cyanobacterium</name>
    <dbReference type="NCBI Taxonomy" id="1936017"/>
    <lineage>
        <taxon>Bacteria</taxon>
        <taxon>Bacillati</taxon>
        <taxon>Cyanobacteriota</taxon>
        <taxon>Cyanophyceae</taxon>
        <taxon>Synechococcales</taxon>
        <taxon>environmental samples</taxon>
    </lineage>
</organism>
<dbReference type="EMBL" id="CADCWO010000237">
    <property type="protein sequence ID" value="CAA9589136.1"/>
    <property type="molecule type" value="Genomic_DNA"/>
</dbReference>
<protein>
    <submittedName>
        <fullName evidence="2">Uncharacterized protein</fullName>
    </submittedName>
</protein>
<accession>A0A6J4VVD2</accession>
<dbReference type="AlphaFoldDB" id="A0A6J4VVD2"/>